<dbReference type="EnsemblMetazoa" id="ISCW016505-RA">
    <property type="protein sequence ID" value="ISCW016505-PA"/>
    <property type="gene ID" value="ISCW016505"/>
</dbReference>
<gene>
    <name evidence="6" type="ORF">IscW_ISCW016505</name>
</gene>
<evidence type="ECO:0000259" key="3">
    <source>
        <dbReference type="PROSITE" id="PS50174"/>
    </source>
</evidence>
<dbReference type="SMART" id="SM00443">
    <property type="entry name" value="G_patch"/>
    <property type="match status" value="1"/>
</dbReference>
<organism>
    <name type="scientific">Ixodes scapularis</name>
    <name type="common">Black-legged tick</name>
    <name type="synonym">Deer tick</name>
    <dbReference type="NCBI Taxonomy" id="6945"/>
    <lineage>
        <taxon>Eukaryota</taxon>
        <taxon>Metazoa</taxon>
        <taxon>Ecdysozoa</taxon>
        <taxon>Arthropoda</taxon>
        <taxon>Chelicerata</taxon>
        <taxon>Arachnida</taxon>
        <taxon>Acari</taxon>
        <taxon>Parasitiformes</taxon>
        <taxon>Ixodida</taxon>
        <taxon>Ixodoidea</taxon>
        <taxon>Ixodidae</taxon>
        <taxon>Ixodinae</taxon>
        <taxon>Ixodes</taxon>
    </lineage>
</organism>
<proteinExistence type="predicted"/>
<dbReference type="PaxDb" id="6945-B7P6C5"/>
<dbReference type="PROSITE" id="PS51061">
    <property type="entry name" value="R3H"/>
    <property type="match status" value="1"/>
</dbReference>
<dbReference type="HOGENOM" id="CLU_039663_0_0_1"/>
<dbReference type="AlphaFoldDB" id="B7P6C5"/>
<dbReference type="InterPro" id="IPR001374">
    <property type="entry name" value="R3H_dom"/>
</dbReference>
<dbReference type="InterPro" id="IPR014720">
    <property type="entry name" value="dsRBD_dom"/>
</dbReference>
<dbReference type="InterPro" id="IPR000467">
    <property type="entry name" value="G_patch_dom"/>
</dbReference>
<dbReference type="SUPFAM" id="SSF82708">
    <property type="entry name" value="R3H domain"/>
    <property type="match status" value="1"/>
</dbReference>
<dbReference type="InterPro" id="IPR021859">
    <property type="entry name" value="XTBD"/>
</dbReference>
<dbReference type="VEuPathDB" id="VectorBase:ISCI016505"/>
<dbReference type="GO" id="GO:0003723">
    <property type="term" value="F:RNA binding"/>
    <property type="evidence" value="ECO:0007669"/>
    <property type="project" value="UniProtKB-UniRule"/>
</dbReference>
<keyword evidence="8" id="KW-1185">Reference proteome</keyword>
<evidence type="ECO:0000313" key="7">
    <source>
        <dbReference type="EnsemblMetazoa" id="ISCW016505-PA"/>
    </source>
</evidence>
<dbReference type="PANTHER" id="PTHR48430">
    <property type="entry name" value="PARTNER OF XRN-2 PROTEIN 1"/>
    <property type="match status" value="1"/>
</dbReference>
<evidence type="ECO:0000259" key="4">
    <source>
        <dbReference type="PROSITE" id="PS51061"/>
    </source>
</evidence>
<dbReference type="PROSITE" id="PS51827">
    <property type="entry name" value="XTBD"/>
    <property type="match status" value="1"/>
</dbReference>
<accession>B7P6C5</accession>
<dbReference type="PANTHER" id="PTHR48430:SF1">
    <property type="entry name" value="PARTNER OF XRN-2 PROTEIN 1"/>
    <property type="match status" value="1"/>
</dbReference>
<dbReference type="InParanoid" id="B7P6C5"/>
<dbReference type="PROSITE" id="PS50890">
    <property type="entry name" value="PUA"/>
    <property type="match status" value="1"/>
</dbReference>
<name>B7P6C5_IXOSC</name>
<evidence type="ECO:0000259" key="2">
    <source>
        <dbReference type="PROSITE" id="PS50137"/>
    </source>
</evidence>
<feature type="domain" description="DRBM" evidence="2">
    <location>
        <begin position="140"/>
        <end position="203"/>
    </location>
</feature>
<dbReference type="Pfam" id="PF00035">
    <property type="entry name" value="dsrm"/>
    <property type="match status" value="1"/>
</dbReference>
<feature type="domain" description="G-patch" evidence="3">
    <location>
        <begin position="238"/>
        <end position="283"/>
    </location>
</feature>
<dbReference type="GO" id="GO:0005634">
    <property type="term" value="C:nucleus"/>
    <property type="evidence" value="ECO:0000318"/>
    <property type="project" value="GO_Central"/>
</dbReference>
<keyword evidence="1" id="KW-0694">RNA-binding</keyword>
<dbReference type="VEuPathDB" id="VectorBase:ISCP_009965"/>
<protein>
    <submittedName>
        <fullName evidence="6 7">Nkrf protein, putative</fullName>
    </submittedName>
</protein>
<evidence type="ECO:0000313" key="6">
    <source>
        <dbReference type="EMBL" id="EEC02147.1"/>
    </source>
</evidence>
<dbReference type="SUPFAM" id="SSF54768">
    <property type="entry name" value="dsRNA-binding domain-like"/>
    <property type="match status" value="1"/>
</dbReference>
<dbReference type="Pfam" id="PF11952">
    <property type="entry name" value="XTBD"/>
    <property type="match status" value="1"/>
</dbReference>
<reference evidence="7" key="2">
    <citation type="submission" date="2020-05" db="UniProtKB">
        <authorList>
            <consortium name="EnsemblMetazoa"/>
        </authorList>
    </citation>
    <scope>IDENTIFICATION</scope>
    <source>
        <strain evidence="7">wikel</strain>
    </source>
</reference>
<dbReference type="SMART" id="SM00358">
    <property type="entry name" value="DSRM"/>
    <property type="match status" value="1"/>
</dbReference>
<evidence type="ECO:0000313" key="8">
    <source>
        <dbReference type="Proteomes" id="UP000001555"/>
    </source>
</evidence>
<dbReference type="EMBL" id="DS644582">
    <property type="protein sequence ID" value="EEC02147.1"/>
    <property type="molecule type" value="Genomic_DNA"/>
</dbReference>
<dbReference type="PROSITE" id="PS50137">
    <property type="entry name" value="DS_RBD"/>
    <property type="match status" value="1"/>
</dbReference>
<feature type="domain" description="XRN2-binding (XTBD)" evidence="5">
    <location>
        <begin position="8"/>
        <end position="92"/>
    </location>
</feature>
<dbReference type="VEuPathDB" id="VectorBase:ISCW016505"/>
<dbReference type="Gene3D" id="3.30.1370.50">
    <property type="entry name" value="R3H-like domain"/>
    <property type="match status" value="1"/>
</dbReference>
<sequence>MNNDDASVEQYRQRWEADDHWAMRRDFILRHRGAFSENRLLCLAQTFVNIELLGCRYPTEVVNLVQELAKDLKKSERPSLPKFARVAFVKAEDAVADDASLCDTSESKVTDSVANLLEDGSGQLNLETFVLFENHNASLDAASILHNSASANRLKCTFETSADESSFRCTVVLGQCEIGVALGTSKQEAKEAAATTSLNYLRGLVPTLRMKRLVDGCGPEVTKNRVGTSQAVQERISTENVGHRLLTMMGWTGGGVGKEGAGIVEPVMLKETSHRNGLGYAAPPGAKMSPGFKAKVVEVLREFSRTVVLQDLVFSPEFDNEERKYIHTVAHRFGLKSISRGGQEKRFITVRHKLSARELVEEILRTGSTDKYEVVLPGQ</sequence>
<dbReference type="Pfam" id="PF01585">
    <property type="entry name" value="G-patch"/>
    <property type="match status" value="1"/>
</dbReference>
<dbReference type="VEuPathDB" id="VectorBase:ISCP_035594"/>
<dbReference type="Pfam" id="PF01424">
    <property type="entry name" value="R3H"/>
    <property type="match status" value="1"/>
</dbReference>
<dbReference type="Proteomes" id="UP000001555">
    <property type="component" value="Unassembled WGS sequence"/>
</dbReference>
<dbReference type="PROSITE" id="PS50174">
    <property type="entry name" value="G_PATCH"/>
    <property type="match status" value="1"/>
</dbReference>
<dbReference type="FunCoup" id="B7P6C5">
    <property type="interactions" value="309"/>
</dbReference>
<dbReference type="EMBL" id="ABJB010921839">
    <property type="status" value="NOT_ANNOTATED_CDS"/>
    <property type="molecule type" value="Genomic_DNA"/>
</dbReference>
<evidence type="ECO:0000259" key="5">
    <source>
        <dbReference type="PROSITE" id="PS51827"/>
    </source>
</evidence>
<feature type="domain" description="R3H" evidence="4">
    <location>
        <begin position="290"/>
        <end position="354"/>
    </location>
</feature>
<reference evidence="6 8" key="1">
    <citation type="submission" date="2008-03" db="EMBL/GenBank/DDBJ databases">
        <title>Annotation of Ixodes scapularis.</title>
        <authorList>
            <consortium name="Ixodes scapularis Genome Project Consortium"/>
            <person name="Caler E."/>
            <person name="Hannick L.I."/>
            <person name="Bidwell S."/>
            <person name="Joardar V."/>
            <person name="Thiagarajan M."/>
            <person name="Amedeo P."/>
            <person name="Galinsky K.J."/>
            <person name="Schobel S."/>
            <person name="Inman J."/>
            <person name="Hostetler J."/>
            <person name="Miller J."/>
            <person name="Hammond M."/>
            <person name="Megy K."/>
            <person name="Lawson D."/>
            <person name="Kodira C."/>
            <person name="Sutton G."/>
            <person name="Meyer J."/>
            <person name="Hill C.A."/>
            <person name="Birren B."/>
            <person name="Nene V."/>
            <person name="Collins F."/>
            <person name="Alarcon-Chaidez F."/>
            <person name="Wikel S."/>
            <person name="Strausberg R."/>
        </authorList>
    </citation>
    <scope>NUCLEOTIDE SEQUENCE [LARGE SCALE GENOMIC DNA]</scope>
    <source>
        <strain evidence="8">Wikel</strain>
        <strain evidence="6">Wikel colony</strain>
    </source>
</reference>
<dbReference type="InterPro" id="IPR036867">
    <property type="entry name" value="R3H_dom_sf"/>
</dbReference>
<dbReference type="Gene3D" id="3.30.160.20">
    <property type="match status" value="1"/>
</dbReference>
<evidence type="ECO:0000256" key="1">
    <source>
        <dbReference type="PROSITE-ProRule" id="PRU00266"/>
    </source>
</evidence>
<dbReference type="OrthoDB" id="2359216at2759"/>